<name>A0A0F7SSE4_PHARH</name>
<dbReference type="InterPro" id="IPR007175">
    <property type="entry name" value="Rpr2/Snm1/Rpp21"/>
</dbReference>
<keyword evidence="2" id="KW-0479">Metal-binding</keyword>
<dbReference type="GO" id="GO:0046872">
    <property type="term" value="F:metal ion binding"/>
    <property type="evidence" value="ECO:0007669"/>
    <property type="project" value="UniProtKB-KW"/>
</dbReference>
<feature type="compositionally biased region" description="Basic residues" evidence="5">
    <location>
        <begin position="201"/>
        <end position="215"/>
    </location>
</feature>
<keyword evidence="3" id="KW-0862">Zinc</keyword>
<keyword evidence="1" id="KW-0819">tRNA processing</keyword>
<sequence length="265" mass="28916">MAKSKPAATANVQPNVNQIPNKDLLLRLTYMHHAATYLHQASALLPPTADFFSEPRRSHKGKERALIELRPEDRAGELDGAQGNAGGEECLSRLARHIGRDIGSVARHNRAQLDPTFKRSICKTCHTVLLPGVTSRVKLKASSSHQKVRTEVCTHCSTTRSVPAPPVYSPSCETEFHSLPLSSESEEHSAPLVSSSLPARTLKRNRQERARHRALSKLAATAKTTDGSSGRRGEGVGRGRLDVPFSERLGVGHVLYEEGKETVSI</sequence>
<evidence type="ECO:0000256" key="3">
    <source>
        <dbReference type="ARBA" id="ARBA00022833"/>
    </source>
</evidence>
<dbReference type="AlphaFoldDB" id="A0A0F7SSE4"/>
<feature type="region of interest" description="Disordered" evidence="5">
    <location>
        <begin position="179"/>
        <end position="240"/>
    </location>
</feature>
<feature type="compositionally biased region" description="Low complexity" evidence="5">
    <location>
        <begin position="216"/>
        <end position="228"/>
    </location>
</feature>
<dbReference type="GO" id="GO:0008033">
    <property type="term" value="P:tRNA processing"/>
    <property type="evidence" value="ECO:0007669"/>
    <property type="project" value="UniProtKB-KW"/>
</dbReference>
<dbReference type="PANTHER" id="PTHR14742:SF0">
    <property type="entry name" value="RIBONUCLEASE P PROTEIN SUBUNIT P21"/>
    <property type="match status" value="1"/>
</dbReference>
<evidence type="ECO:0000256" key="1">
    <source>
        <dbReference type="ARBA" id="ARBA00022694"/>
    </source>
</evidence>
<dbReference type="EMBL" id="LN483157">
    <property type="protein sequence ID" value="CED83549.1"/>
    <property type="molecule type" value="Genomic_DNA"/>
</dbReference>
<dbReference type="GO" id="GO:0005655">
    <property type="term" value="C:nucleolar ribonuclease P complex"/>
    <property type="evidence" value="ECO:0007669"/>
    <property type="project" value="TreeGrafter"/>
</dbReference>
<reference evidence="6" key="1">
    <citation type="submission" date="2014-08" db="EMBL/GenBank/DDBJ databases">
        <authorList>
            <person name="Sharma Rahul"/>
            <person name="Thines Marco"/>
        </authorList>
    </citation>
    <scope>NUCLEOTIDE SEQUENCE</scope>
</reference>
<feature type="compositionally biased region" description="Basic and acidic residues" evidence="5">
    <location>
        <begin position="229"/>
        <end position="240"/>
    </location>
</feature>
<dbReference type="PANTHER" id="PTHR14742">
    <property type="entry name" value="RIBONUCLEASE P SUBUNIT P21"/>
    <property type="match status" value="1"/>
</dbReference>
<evidence type="ECO:0000256" key="4">
    <source>
        <dbReference type="ARBA" id="ARBA00038402"/>
    </source>
</evidence>
<evidence type="ECO:0000256" key="5">
    <source>
        <dbReference type="SAM" id="MobiDB-lite"/>
    </source>
</evidence>
<organism evidence="6">
    <name type="scientific">Phaffia rhodozyma</name>
    <name type="common">Yeast</name>
    <name type="synonym">Xanthophyllomyces dendrorhous</name>
    <dbReference type="NCBI Taxonomy" id="264483"/>
    <lineage>
        <taxon>Eukaryota</taxon>
        <taxon>Fungi</taxon>
        <taxon>Dikarya</taxon>
        <taxon>Basidiomycota</taxon>
        <taxon>Agaricomycotina</taxon>
        <taxon>Tremellomycetes</taxon>
        <taxon>Cystofilobasidiales</taxon>
        <taxon>Mrakiaceae</taxon>
        <taxon>Phaffia</taxon>
    </lineage>
</organism>
<evidence type="ECO:0000256" key="2">
    <source>
        <dbReference type="ARBA" id="ARBA00022723"/>
    </source>
</evidence>
<proteinExistence type="inferred from homology"/>
<evidence type="ECO:0000313" key="6">
    <source>
        <dbReference type="EMBL" id="CED83549.1"/>
    </source>
</evidence>
<dbReference type="Pfam" id="PF04032">
    <property type="entry name" value="Rpr2"/>
    <property type="match status" value="1"/>
</dbReference>
<protein>
    <submittedName>
        <fullName evidence="6">RNAse P, Rpr2/Rpp21 subunit</fullName>
    </submittedName>
</protein>
<dbReference type="Gene3D" id="6.20.50.20">
    <property type="match status" value="1"/>
</dbReference>
<comment type="similarity">
    <text evidence="4">Belongs to the eukaryotic/archaeal RNase P protein component 4 family.</text>
</comment>
<accession>A0A0F7SSE4</accession>